<dbReference type="GO" id="GO:0043814">
    <property type="term" value="F:phospholactate guanylyltransferase activity"/>
    <property type="evidence" value="ECO:0007669"/>
    <property type="project" value="UniProtKB-EC"/>
</dbReference>
<evidence type="ECO:0000256" key="3">
    <source>
        <dbReference type="ARBA" id="ARBA00022741"/>
    </source>
</evidence>
<dbReference type="InterPro" id="IPR002835">
    <property type="entry name" value="CofC"/>
</dbReference>
<dbReference type="RefSeq" id="WP_353647972.1">
    <property type="nucleotide sequence ID" value="NZ_CP159218.1"/>
</dbReference>
<organism evidence="5">
    <name type="scientific">Nakamurella sp. A5-74</name>
    <dbReference type="NCBI Taxonomy" id="3158264"/>
    <lineage>
        <taxon>Bacteria</taxon>
        <taxon>Bacillati</taxon>
        <taxon>Actinomycetota</taxon>
        <taxon>Actinomycetes</taxon>
        <taxon>Nakamurellales</taxon>
        <taxon>Nakamurellaceae</taxon>
        <taxon>Nakamurella</taxon>
    </lineage>
</organism>
<proteinExistence type="predicted"/>
<evidence type="ECO:0000256" key="4">
    <source>
        <dbReference type="ARBA" id="ARBA00023134"/>
    </source>
</evidence>
<keyword evidence="3" id="KW-0547">Nucleotide-binding</keyword>
<dbReference type="PANTHER" id="PTHR40392:SF1">
    <property type="entry name" value="2-PHOSPHO-L-LACTATE GUANYLYLTRANSFERASE"/>
    <property type="match status" value="1"/>
</dbReference>
<reference evidence="5" key="1">
    <citation type="submission" date="2024-05" db="EMBL/GenBank/DDBJ databases">
        <authorList>
            <person name="Cai S.Y."/>
            <person name="Jin L.M."/>
            <person name="Li H.R."/>
        </authorList>
    </citation>
    <scope>NUCLEOTIDE SEQUENCE</scope>
    <source>
        <strain evidence="5">A5-74</strain>
    </source>
</reference>
<keyword evidence="1 5" id="KW-0808">Transferase</keyword>
<accession>A0AAU8DJJ1</accession>
<dbReference type="InterPro" id="IPR029044">
    <property type="entry name" value="Nucleotide-diphossugar_trans"/>
</dbReference>
<dbReference type="NCBIfam" id="TIGR03552">
    <property type="entry name" value="F420_cofC"/>
    <property type="match status" value="1"/>
</dbReference>
<dbReference type="EC" id="2.7.7.68" evidence="5"/>
<keyword evidence="2 5" id="KW-0548">Nucleotidyltransferase</keyword>
<dbReference type="Pfam" id="PF01983">
    <property type="entry name" value="CofC"/>
    <property type="match status" value="1"/>
</dbReference>
<dbReference type="PANTHER" id="PTHR40392">
    <property type="entry name" value="2-PHOSPHO-L-LACTATE GUANYLYLTRANSFERASE"/>
    <property type="match status" value="1"/>
</dbReference>
<dbReference type="AlphaFoldDB" id="A0AAU8DJJ1"/>
<keyword evidence="4" id="KW-0342">GTP-binding</keyword>
<name>A0AAU8DJJ1_9ACTN</name>
<evidence type="ECO:0000256" key="1">
    <source>
        <dbReference type="ARBA" id="ARBA00022679"/>
    </source>
</evidence>
<dbReference type="EMBL" id="CP159218">
    <property type="protein sequence ID" value="XCG62357.1"/>
    <property type="molecule type" value="Genomic_DNA"/>
</dbReference>
<evidence type="ECO:0000313" key="5">
    <source>
        <dbReference type="EMBL" id="XCG62357.1"/>
    </source>
</evidence>
<evidence type="ECO:0000256" key="2">
    <source>
        <dbReference type="ARBA" id="ARBA00022695"/>
    </source>
</evidence>
<protein>
    <submittedName>
        <fullName evidence="5">2-phospho-L-lactate guanylyltransferase</fullName>
        <ecNumber evidence="5">2.7.7.68</ecNumber>
    </submittedName>
</protein>
<dbReference type="Gene3D" id="3.90.550.10">
    <property type="entry name" value="Spore Coat Polysaccharide Biosynthesis Protein SpsA, Chain A"/>
    <property type="match status" value="1"/>
</dbReference>
<sequence length="227" mass="23613">MSDRTPRQGAASRSWSVVIPIKAPDRGKSRIAVDPAARAEIAAALAFDTVSAVAAARRVDRVIIVTDGAETLGWIDELPRGRAKVRVVPSSATSLNGSIRDGLAEVRGAAAVLPGDLPGLRAEQLDEVLEHLSAPVSVVPDADGVGTTLLAALRAADLDPEYGPDSFRRHLAGGAREIVLPVDHWLRRDVDTVDDLAGIHTGRTAVSAAALSSRNAVRCGGGTAARC</sequence>
<gene>
    <name evidence="5" type="primary">cofC</name>
    <name evidence="5" type="ORF">ABLG96_13950</name>
</gene>
<dbReference type="GO" id="GO:0005525">
    <property type="term" value="F:GTP binding"/>
    <property type="evidence" value="ECO:0007669"/>
    <property type="project" value="UniProtKB-KW"/>
</dbReference>
<dbReference type="SUPFAM" id="SSF53448">
    <property type="entry name" value="Nucleotide-diphospho-sugar transferases"/>
    <property type="match status" value="1"/>
</dbReference>